<evidence type="ECO:0008006" key="5">
    <source>
        <dbReference type="Google" id="ProtNLM"/>
    </source>
</evidence>
<dbReference type="PANTHER" id="PTHR11521:SF1">
    <property type="entry name" value="TROPONIN T, SKELETAL MUSCLE"/>
    <property type="match status" value="1"/>
</dbReference>
<feature type="compositionally biased region" description="Basic and acidic residues" evidence="2">
    <location>
        <begin position="57"/>
        <end position="154"/>
    </location>
</feature>
<dbReference type="PANTHER" id="PTHR11521">
    <property type="entry name" value="TROPONIN T"/>
    <property type="match status" value="1"/>
</dbReference>
<gene>
    <name evidence="3" type="ORF">AB6A40_003461</name>
</gene>
<name>A0ABD6EBW0_9BILA</name>
<feature type="compositionally biased region" description="Basic and acidic residues" evidence="2">
    <location>
        <begin position="34"/>
        <end position="49"/>
    </location>
</feature>
<evidence type="ECO:0000313" key="3">
    <source>
        <dbReference type="EMBL" id="MFH4976752.1"/>
    </source>
</evidence>
<accession>A0ABD6EBW0</accession>
<protein>
    <recommendedName>
        <fullName evidence="5">Troponin T</fullName>
    </recommendedName>
</protein>
<keyword evidence="4" id="KW-1185">Reference proteome</keyword>
<feature type="compositionally biased region" description="Basic and acidic residues" evidence="2">
    <location>
        <begin position="336"/>
        <end position="360"/>
    </location>
</feature>
<dbReference type="InterPro" id="IPR038077">
    <property type="entry name" value="Troponin_sf"/>
</dbReference>
<evidence type="ECO:0000256" key="2">
    <source>
        <dbReference type="SAM" id="MobiDB-lite"/>
    </source>
</evidence>
<feature type="compositionally biased region" description="Basic and acidic residues" evidence="2">
    <location>
        <begin position="297"/>
        <end position="313"/>
    </location>
</feature>
<feature type="compositionally biased region" description="Acidic residues" evidence="2">
    <location>
        <begin position="7"/>
        <end position="26"/>
    </location>
</feature>
<dbReference type="AlphaFoldDB" id="A0ABD6EBW0"/>
<comment type="caution">
    <text evidence="3">The sequence shown here is derived from an EMBL/GenBank/DDBJ whole genome shotgun (WGS) entry which is preliminary data.</text>
</comment>
<dbReference type="Pfam" id="PF00992">
    <property type="entry name" value="Troponin"/>
    <property type="match status" value="1"/>
</dbReference>
<dbReference type="InterPro" id="IPR027707">
    <property type="entry name" value="TNNT"/>
</dbReference>
<dbReference type="InterPro" id="IPR001978">
    <property type="entry name" value="Troponin"/>
</dbReference>
<evidence type="ECO:0000313" key="4">
    <source>
        <dbReference type="Proteomes" id="UP001608902"/>
    </source>
</evidence>
<dbReference type="Gene3D" id="1.20.5.350">
    <property type="match status" value="1"/>
</dbReference>
<feature type="compositionally biased region" description="Basic and acidic residues" evidence="2">
    <location>
        <begin position="190"/>
        <end position="202"/>
    </location>
</feature>
<reference evidence="3 4" key="1">
    <citation type="submission" date="2024-08" db="EMBL/GenBank/DDBJ databases">
        <title>Gnathostoma spinigerum genome.</title>
        <authorList>
            <person name="Gonzalez-Bertolin B."/>
            <person name="Monzon S."/>
            <person name="Zaballos A."/>
            <person name="Jimenez P."/>
            <person name="Dekumyoy P."/>
            <person name="Varona S."/>
            <person name="Cuesta I."/>
            <person name="Sumanam S."/>
            <person name="Adisakwattana P."/>
            <person name="Gasser R.B."/>
            <person name="Hernandez-Gonzalez A."/>
            <person name="Young N.D."/>
            <person name="Perteguer M.J."/>
        </authorList>
    </citation>
    <scope>NUCLEOTIDE SEQUENCE [LARGE SCALE GENOMIC DNA]</scope>
    <source>
        <strain evidence="3">AL3</strain>
        <tissue evidence="3">Liver</tissue>
    </source>
</reference>
<dbReference type="Proteomes" id="UP001608902">
    <property type="component" value="Unassembled WGS sequence"/>
</dbReference>
<proteinExistence type="inferred from homology"/>
<dbReference type="SUPFAM" id="SSF90250">
    <property type="entry name" value="Troponin coil-coiled subunits"/>
    <property type="match status" value="1"/>
</dbReference>
<dbReference type="EMBL" id="JBGFUD010001784">
    <property type="protein sequence ID" value="MFH4976752.1"/>
    <property type="molecule type" value="Genomic_DNA"/>
</dbReference>
<evidence type="ECO:0000256" key="1">
    <source>
        <dbReference type="ARBA" id="ARBA00008330"/>
    </source>
</evidence>
<comment type="similarity">
    <text evidence="1">Belongs to the troponin T family.</text>
</comment>
<feature type="region of interest" description="Disordered" evidence="2">
    <location>
        <begin position="1"/>
        <end position="202"/>
    </location>
</feature>
<sequence>MPPEMEPHEEEEEEEEEVEEEEEISADEAIPPAKAEDSKLRRPSQKEVEEAPATETEAEKAMKAAKKRHEEEEAAKVRDYEERRRIEKEREERELQELKEKQQRRRQEREEEERQLAEKLREQELLRHEEEEARKQKAEAEKKRREEDRRKRQEMMAGSFVGAGGKDVGKNYVLPPKGERSASMLTMGQPKKDEEMTKEQREEAKRAFLAAISKPVDVSDMLPNDLKDRIKQLHSRICKLEGEKYDLEKRHESQEYDLKELCERQRQVARNKALKKGLDPEEAASSIHPPKVTVASKFDRQIDRRSYGDRRNIFENPFIKRPPKIAHGTARPPPEWGRRDNEELENLRKNLEPPRYREQVTAEGDLARPPVKPIPLVIPNVDDVEEDEAPQKEPEPEDSVQPETKKVDSKPPTRPKKGVHA</sequence>
<organism evidence="3 4">
    <name type="scientific">Gnathostoma spinigerum</name>
    <dbReference type="NCBI Taxonomy" id="75299"/>
    <lineage>
        <taxon>Eukaryota</taxon>
        <taxon>Metazoa</taxon>
        <taxon>Ecdysozoa</taxon>
        <taxon>Nematoda</taxon>
        <taxon>Chromadorea</taxon>
        <taxon>Rhabditida</taxon>
        <taxon>Spirurina</taxon>
        <taxon>Gnathostomatomorpha</taxon>
        <taxon>Gnathostomatoidea</taxon>
        <taxon>Gnathostomatidae</taxon>
        <taxon>Gnathostoma</taxon>
    </lineage>
</organism>
<feature type="region of interest" description="Disordered" evidence="2">
    <location>
        <begin position="273"/>
        <end position="421"/>
    </location>
</feature>